<feature type="region of interest" description="Disordered" evidence="2">
    <location>
        <begin position="1311"/>
        <end position="1343"/>
    </location>
</feature>
<feature type="compositionally biased region" description="Low complexity" evidence="2">
    <location>
        <begin position="1558"/>
        <end position="1569"/>
    </location>
</feature>
<evidence type="ECO:0000313" key="3">
    <source>
        <dbReference type="EMBL" id="EAS07627.2"/>
    </source>
</evidence>
<feature type="region of interest" description="Disordered" evidence="2">
    <location>
        <begin position="496"/>
        <end position="517"/>
    </location>
</feature>
<keyword evidence="4" id="KW-1185">Reference proteome</keyword>
<feature type="region of interest" description="Disordered" evidence="2">
    <location>
        <begin position="714"/>
        <end position="779"/>
    </location>
</feature>
<protein>
    <submittedName>
        <fullName evidence="3">Transmembrane protein, putative</fullName>
    </submittedName>
</protein>
<keyword evidence="3" id="KW-0812">Transmembrane</keyword>
<keyword evidence="3" id="KW-0472">Membrane</keyword>
<gene>
    <name evidence="3" type="ORF">TTHERM_00920750</name>
</gene>
<feature type="region of interest" description="Disordered" evidence="2">
    <location>
        <begin position="1544"/>
        <end position="1577"/>
    </location>
</feature>
<feature type="compositionally biased region" description="Low complexity" evidence="2">
    <location>
        <begin position="1270"/>
        <end position="1281"/>
    </location>
</feature>
<dbReference type="InParanoid" id="Q24IJ8"/>
<feature type="compositionally biased region" description="Low complexity" evidence="2">
    <location>
        <begin position="716"/>
        <end position="726"/>
    </location>
</feature>
<feature type="region of interest" description="Disordered" evidence="2">
    <location>
        <begin position="921"/>
        <end position="945"/>
    </location>
</feature>
<feature type="compositionally biased region" description="Polar residues" evidence="2">
    <location>
        <begin position="333"/>
        <end position="347"/>
    </location>
</feature>
<proteinExistence type="predicted"/>
<dbReference type="GeneID" id="7840759"/>
<dbReference type="KEGG" id="tet:TTHERM_00920750"/>
<feature type="compositionally biased region" description="Low complexity" evidence="2">
    <location>
        <begin position="236"/>
        <end position="246"/>
    </location>
</feature>
<keyword evidence="1" id="KW-0175">Coiled coil</keyword>
<feature type="compositionally biased region" description="Basic and acidic residues" evidence="2">
    <location>
        <begin position="870"/>
        <end position="882"/>
    </location>
</feature>
<feature type="compositionally biased region" description="Basic and acidic residues" evidence="2">
    <location>
        <begin position="508"/>
        <end position="517"/>
    </location>
</feature>
<feature type="region of interest" description="Disordered" evidence="2">
    <location>
        <begin position="333"/>
        <end position="354"/>
    </location>
</feature>
<dbReference type="RefSeq" id="XP_001027869.2">
    <property type="nucleotide sequence ID" value="XM_001027869.2"/>
</dbReference>
<feature type="compositionally biased region" description="Low complexity" evidence="2">
    <location>
        <begin position="754"/>
        <end position="770"/>
    </location>
</feature>
<feature type="region of interest" description="Disordered" evidence="2">
    <location>
        <begin position="1397"/>
        <end position="1430"/>
    </location>
</feature>
<name>Q24IJ8_TETTS</name>
<dbReference type="EMBL" id="GG662213">
    <property type="protein sequence ID" value="EAS07627.2"/>
    <property type="molecule type" value="Genomic_DNA"/>
</dbReference>
<accession>Q24IJ8</accession>
<dbReference type="HOGENOM" id="CLU_248693_0_0_1"/>
<feature type="coiled-coil region" evidence="1">
    <location>
        <begin position="627"/>
        <end position="655"/>
    </location>
</feature>
<evidence type="ECO:0000256" key="1">
    <source>
        <dbReference type="SAM" id="Coils"/>
    </source>
</evidence>
<feature type="region of interest" description="Disordered" evidence="2">
    <location>
        <begin position="676"/>
        <end position="702"/>
    </location>
</feature>
<dbReference type="Proteomes" id="UP000009168">
    <property type="component" value="Unassembled WGS sequence"/>
</dbReference>
<feature type="compositionally biased region" description="Polar residues" evidence="2">
    <location>
        <begin position="1544"/>
        <end position="1557"/>
    </location>
</feature>
<evidence type="ECO:0000256" key="2">
    <source>
        <dbReference type="SAM" id="MobiDB-lite"/>
    </source>
</evidence>
<feature type="compositionally biased region" description="Polar residues" evidence="2">
    <location>
        <begin position="727"/>
        <end position="749"/>
    </location>
</feature>
<evidence type="ECO:0000313" key="4">
    <source>
        <dbReference type="Proteomes" id="UP000009168"/>
    </source>
</evidence>
<reference evidence="4" key="1">
    <citation type="journal article" date="2006" name="PLoS Biol.">
        <title>Macronuclear genome sequence of the ciliate Tetrahymena thermophila, a model eukaryote.</title>
        <authorList>
            <person name="Eisen J.A."/>
            <person name="Coyne R.S."/>
            <person name="Wu M."/>
            <person name="Wu D."/>
            <person name="Thiagarajan M."/>
            <person name="Wortman J.R."/>
            <person name="Badger J.H."/>
            <person name="Ren Q."/>
            <person name="Amedeo P."/>
            <person name="Jones K.M."/>
            <person name="Tallon L.J."/>
            <person name="Delcher A.L."/>
            <person name="Salzberg S.L."/>
            <person name="Silva J.C."/>
            <person name="Haas B.J."/>
            <person name="Majoros W.H."/>
            <person name="Farzad M."/>
            <person name="Carlton J.M."/>
            <person name="Smith R.K. Jr."/>
            <person name="Garg J."/>
            <person name="Pearlman R.E."/>
            <person name="Karrer K.M."/>
            <person name="Sun L."/>
            <person name="Manning G."/>
            <person name="Elde N.C."/>
            <person name="Turkewitz A.P."/>
            <person name="Asai D.J."/>
            <person name="Wilkes D.E."/>
            <person name="Wang Y."/>
            <person name="Cai H."/>
            <person name="Collins K."/>
            <person name="Stewart B.A."/>
            <person name="Lee S.R."/>
            <person name="Wilamowska K."/>
            <person name="Weinberg Z."/>
            <person name="Ruzzo W.L."/>
            <person name="Wloga D."/>
            <person name="Gaertig J."/>
            <person name="Frankel J."/>
            <person name="Tsao C.-C."/>
            <person name="Gorovsky M.A."/>
            <person name="Keeling P.J."/>
            <person name="Waller R.F."/>
            <person name="Patron N.J."/>
            <person name="Cherry J.M."/>
            <person name="Stover N.A."/>
            <person name="Krieger C.J."/>
            <person name="del Toro C."/>
            <person name="Ryder H.F."/>
            <person name="Williamson S.C."/>
            <person name="Barbeau R.A."/>
            <person name="Hamilton E.P."/>
            <person name="Orias E."/>
        </authorList>
    </citation>
    <scope>NUCLEOTIDE SEQUENCE [LARGE SCALE GENOMIC DNA]</scope>
    <source>
        <strain evidence="4">SB210</strain>
    </source>
</reference>
<feature type="region of interest" description="Disordered" evidence="2">
    <location>
        <begin position="236"/>
        <end position="255"/>
    </location>
</feature>
<feature type="region of interest" description="Disordered" evidence="2">
    <location>
        <begin position="1237"/>
        <end position="1281"/>
    </location>
</feature>
<feature type="compositionally biased region" description="Low complexity" evidence="2">
    <location>
        <begin position="887"/>
        <end position="898"/>
    </location>
</feature>
<feature type="compositionally biased region" description="Polar residues" evidence="2">
    <location>
        <begin position="1397"/>
        <end position="1422"/>
    </location>
</feature>
<feature type="compositionally biased region" description="Basic and acidic residues" evidence="2">
    <location>
        <begin position="1321"/>
        <end position="1336"/>
    </location>
</feature>
<organism evidence="3 4">
    <name type="scientific">Tetrahymena thermophila (strain SB210)</name>
    <dbReference type="NCBI Taxonomy" id="312017"/>
    <lineage>
        <taxon>Eukaryota</taxon>
        <taxon>Sar</taxon>
        <taxon>Alveolata</taxon>
        <taxon>Ciliophora</taxon>
        <taxon>Intramacronucleata</taxon>
        <taxon>Oligohymenophorea</taxon>
        <taxon>Hymenostomatida</taxon>
        <taxon>Tetrahymenina</taxon>
        <taxon>Tetrahymenidae</taxon>
        <taxon>Tetrahymena</taxon>
    </lineage>
</organism>
<feature type="compositionally biased region" description="Low complexity" evidence="2">
    <location>
        <begin position="1311"/>
        <end position="1320"/>
    </location>
</feature>
<sequence>MNIEFQILLKKEVYIYIFYQQTLIIINIRLINQLINHLLNLIFLLEFQDYSKRKGSIAFQYQIFYNKQSLKVLQSAYFRLFQLANYIMNSAQDSQSTFQQFQAMYGLPQNYPNNTQQFQQQGLGNMASNVNKQQLQVIQSISEAPEKDESSALNFDEDLIYSQRLNSQILEQSLNQKQQILQSQGQPFNSIYSQINMDLLQQNTNGSQKQKLKTVQQNQQVRNQYYTEQVDHVNNKKSNNASNVTNQSGLKQTLQTNSDEIQRLIKESSQRIVQTEQLVTAIDERFSEGSSLPQRQADIPFEIKDYAIQGNVSAKQSLLTSEKNEFFQSQDQDLNSNQTHQNQQISIPQKDPRKQEMLDSLQQNLNFVMQKNIQKQQVSPRANQLLQQQQINQMQQKQNQSSSKEEFNPVQFDNYFQQNIQKQLQNIQQIKSNMQNPSQNQQFSQYSNQEMIASLQQLQLDQNQIEKDLIPHHQAISNQNQQLNLENNETHAIIEKKNQQKNNSDRNQFQDKQQHKPKDYMNIHKQVLQNRIAGQNTILSSNQKNQLQQQQIHQGQSQNQMNQYIPLYQQIQNQININNKELQQNQSQIQQIQSNTRDQQDVQVQPQKDQNYELKQQLIEKQKQIILKKYEEAILKEQQELLKQQQLQNQQKISQNKNEDNGLQNREKRASAEIQKIEANNELSPARTKTIDEHSSNGASPKHIYLKLEKYKQENEQTQENTQSNQKLNTEGNQRQPQRNSSQKQLSSEKNVHNNAQNFNNKNMQKQQAFSTVTDKKANEQQTYKQMGYQQQQQKDINSQLLQKKGSSYQNQSSLSLIRRMMEQKDFKKLEVPKDFDSSEKGYQDYRISYENQYSPEIRNKKKTFQNEDEQNKTKDNLKKTETSATNSQENQKSQENQSHIANGGLEQSFQDDKKTDVSIQSMSVTNPMKLSNASRNGKMRTSQESLKKSFEERKKYTFAINNQKCIIFTKDTSQQQQQNANLKNSQIQNQSQVNQKIGSGIASQEDLYFVYGSSEQSLHNNQAPNNQYVGNQLDQQSQHLQNYYNQHVYEDQVRQSQILQYEDEEALQHQQYLREQDLLHQQQFGYNPNQPSPQVYEYTEQGFMKTNQIDKNSKNLSQIPIIHDFEEANSEIHNIEQSQLQSGIMNSNHMTFGPNQSNNLKQQIIPSQLESIQTEPYQVQSSVVSVNQILKMNQIQGNQAINLESYQVSNIQSPDNHRMQQGVSSVYSSIVHLSPQSQNQQNQLRGRLGSNNIKLNTSTDTCNMSRISNKTGNNLIQNNNKQGNYRLANQNINTSSTYKMQTQQNQSYISAASNSNVNNNRKDNNRAYTSNDEHTPQSSSQVNKKDFNWLDYSSFERNNIWLKLKNQNRQMLQQEMNEKEKVECTFKPSLIASKKTFTQQQSNQSRIQTTKPVSSYSTSKKNNVRDNSDNSRLLINKEGQNQNPTANTTINITNNGYSQNNSIYQIGATQANLATVSNKLTKPNLFQQNLSPQSKLGYHQQYLSQVQSPSSLHQVIKKASSYKQINQLKKNISTSNNVYNGIASSVPNSTQNRLNTQQSQKKLQPYQQNRPIGTHY</sequence>
<feature type="region of interest" description="Disordered" evidence="2">
    <location>
        <begin position="857"/>
        <end position="898"/>
    </location>
</feature>
<feature type="compositionally biased region" description="Polar residues" evidence="2">
    <location>
        <begin position="1251"/>
        <end position="1269"/>
    </location>
</feature>
<feature type="compositionally biased region" description="Low complexity" evidence="2">
    <location>
        <begin position="1239"/>
        <end position="1250"/>
    </location>
</feature>